<feature type="domain" description="DUF4367" evidence="2">
    <location>
        <begin position="146"/>
        <end position="256"/>
    </location>
</feature>
<dbReference type="EMBL" id="JAPQER010000007">
    <property type="protein sequence ID" value="MCY6485394.1"/>
    <property type="molecule type" value="Genomic_DNA"/>
</dbReference>
<keyword evidence="1" id="KW-0472">Membrane</keyword>
<sequence length="257" mass="30173">MKEDKIDKMLEYTFKVNSDNIKCIGDIHVPDFDKVMDRFEKNLEEKNTEKNQTSKKFNIKRNVAIAASFLVLLFVSTILSEVSEVRAFKFNMMKLFEEVKDNDRTLKFSSKSDEEKPMDLSGNGDTIEKSATFKEAQKKAKFNILKPEYLPEGYKLKEVKVIDKPFNRQQVKQVYMKEDKQIFIDQTPYNESKKTTLVTNEKNKCEKITINNQDITLIYDDDGFSESIWFSKIFEFNITIFDSVSKENFIKMIESLK</sequence>
<evidence type="ECO:0000313" key="4">
    <source>
        <dbReference type="Proteomes" id="UP001078443"/>
    </source>
</evidence>
<accession>A0ABT4D2D5</accession>
<dbReference type="Proteomes" id="UP001078443">
    <property type="component" value="Unassembled WGS sequence"/>
</dbReference>
<keyword evidence="1" id="KW-0812">Transmembrane</keyword>
<gene>
    <name evidence="3" type="ORF">OW763_13740</name>
</gene>
<organism evidence="3 4">
    <name type="scientific">Clostridium aestuarii</name>
    <dbReference type="NCBI Taxonomy" id="338193"/>
    <lineage>
        <taxon>Bacteria</taxon>
        <taxon>Bacillati</taxon>
        <taxon>Bacillota</taxon>
        <taxon>Clostridia</taxon>
        <taxon>Eubacteriales</taxon>
        <taxon>Clostridiaceae</taxon>
        <taxon>Clostridium</taxon>
    </lineage>
</organism>
<evidence type="ECO:0000259" key="2">
    <source>
        <dbReference type="Pfam" id="PF14285"/>
    </source>
</evidence>
<dbReference type="InterPro" id="IPR025377">
    <property type="entry name" value="DUF4367"/>
</dbReference>
<reference evidence="3" key="1">
    <citation type="submission" date="2022-12" db="EMBL/GenBank/DDBJ databases">
        <authorList>
            <person name="Wang J."/>
        </authorList>
    </citation>
    <scope>NUCLEOTIDE SEQUENCE</scope>
    <source>
        <strain evidence="3">HY-45-18</strain>
    </source>
</reference>
<comment type="caution">
    <text evidence="3">The sequence shown here is derived from an EMBL/GenBank/DDBJ whole genome shotgun (WGS) entry which is preliminary data.</text>
</comment>
<proteinExistence type="predicted"/>
<protein>
    <submittedName>
        <fullName evidence="3">DUF4367 domain-containing protein</fullName>
    </submittedName>
</protein>
<keyword evidence="1" id="KW-1133">Transmembrane helix</keyword>
<evidence type="ECO:0000313" key="3">
    <source>
        <dbReference type="EMBL" id="MCY6485394.1"/>
    </source>
</evidence>
<dbReference type="RefSeq" id="WP_268041720.1">
    <property type="nucleotide sequence ID" value="NZ_JAPQER010000007.1"/>
</dbReference>
<dbReference type="Pfam" id="PF14285">
    <property type="entry name" value="DUF4367"/>
    <property type="match status" value="1"/>
</dbReference>
<feature type="transmembrane region" description="Helical" evidence="1">
    <location>
        <begin position="63"/>
        <end position="80"/>
    </location>
</feature>
<keyword evidence="4" id="KW-1185">Reference proteome</keyword>
<evidence type="ECO:0000256" key="1">
    <source>
        <dbReference type="SAM" id="Phobius"/>
    </source>
</evidence>
<name>A0ABT4D2D5_9CLOT</name>